<keyword evidence="4" id="KW-1185">Reference proteome</keyword>
<dbReference type="InterPro" id="IPR036770">
    <property type="entry name" value="Ankyrin_rpt-contain_sf"/>
</dbReference>
<accession>A0ABY6ACL4</accession>
<dbReference type="PANTHER" id="PTHR24198">
    <property type="entry name" value="ANKYRIN REPEAT AND PROTEIN KINASE DOMAIN-CONTAINING PROTEIN"/>
    <property type="match status" value="1"/>
</dbReference>
<evidence type="ECO:0000313" key="3">
    <source>
        <dbReference type="EMBL" id="UXD87655.1"/>
    </source>
</evidence>
<evidence type="ECO:0000256" key="1">
    <source>
        <dbReference type="SAM" id="Coils"/>
    </source>
</evidence>
<evidence type="ECO:0000256" key="2">
    <source>
        <dbReference type="SAM" id="MobiDB-lite"/>
    </source>
</evidence>
<keyword evidence="1" id="KW-0175">Coiled coil</keyword>
<name>A0ABY6ACL4_9GAMM</name>
<dbReference type="RefSeq" id="WP_260996441.1">
    <property type="nucleotide sequence ID" value="NZ_CP054475.1"/>
</dbReference>
<evidence type="ECO:0008006" key="5">
    <source>
        <dbReference type="Google" id="ProtNLM"/>
    </source>
</evidence>
<dbReference type="EMBL" id="CP054475">
    <property type="protein sequence ID" value="UXD87655.1"/>
    <property type="molecule type" value="Genomic_DNA"/>
</dbReference>
<feature type="coiled-coil region" evidence="1">
    <location>
        <begin position="472"/>
        <end position="499"/>
    </location>
</feature>
<reference evidence="4" key="1">
    <citation type="submission" date="2020-06" db="EMBL/GenBank/DDBJ databases">
        <title>Thalassolituus marinus alknpb1M-1, a hydrocarbon-degrading bacterium isolated from the deep-sea overlying water using an in-situ strategy from the South China Sea basin.</title>
        <authorList>
            <person name="Dong C."/>
            <person name="Chen Y."/>
            <person name="Shao Z."/>
        </authorList>
    </citation>
    <scope>NUCLEOTIDE SEQUENCE [LARGE SCALE GENOMIC DNA]</scope>
    <source>
        <strain evidence="4">alknpb1M-1</strain>
    </source>
</reference>
<dbReference type="SUPFAM" id="SSF48403">
    <property type="entry name" value="Ankyrin repeat"/>
    <property type="match status" value="1"/>
</dbReference>
<gene>
    <name evidence="3" type="ORF">HUF19_09535</name>
</gene>
<feature type="region of interest" description="Disordered" evidence="2">
    <location>
        <begin position="499"/>
        <end position="528"/>
    </location>
</feature>
<feature type="compositionally biased region" description="Polar residues" evidence="2">
    <location>
        <begin position="506"/>
        <end position="521"/>
    </location>
</feature>
<dbReference type="Gene3D" id="1.25.40.20">
    <property type="entry name" value="Ankyrin repeat-containing domain"/>
    <property type="match status" value="1"/>
</dbReference>
<proteinExistence type="predicted"/>
<dbReference type="Proteomes" id="UP001065322">
    <property type="component" value="Chromosome"/>
</dbReference>
<organism evidence="3 4">
    <name type="scientific">Thalassolituus hydrocarboniclasticus</name>
    <dbReference type="NCBI Taxonomy" id="2742796"/>
    <lineage>
        <taxon>Bacteria</taxon>
        <taxon>Pseudomonadati</taxon>
        <taxon>Pseudomonadota</taxon>
        <taxon>Gammaproteobacteria</taxon>
        <taxon>Oceanospirillales</taxon>
        <taxon>Oceanospirillaceae</taxon>
        <taxon>Thalassolituus</taxon>
    </lineage>
</organism>
<protein>
    <recommendedName>
        <fullName evidence="5">Ankyrin repeat protein</fullName>
    </recommendedName>
</protein>
<dbReference type="PANTHER" id="PTHR24198:SF165">
    <property type="entry name" value="ANKYRIN REPEAT-CONTAINING PROTEIN-RELATED"/>
    <property type="match status" value="1"/>
</dbReference>
<sequence length="621" mass="69005">MGVLIEFAKQFPGLGSLQPMLITKRPYLKTTLILMLVSALSACVAPNTNNAAENRKNQSIQEAKALLSEPGDINRTSPSGMTPLGAAILLAPERVPELIQQGADVNAPIQWMTEKGSWYANYPLNLAVGRPKFLGYTSINAFDFSQDLPMIKALLAAGADPNQAAQGQYTPLITITFNQYTDFFFQDTKHANEHYIEVATLLLSYGADINWAPDGPALTALVWTQGHSRLELLRHFYMEVASRESVNTAFFTGSPEDRVAAWKSKQAELAEIKATEEKAAVEAEALRQQQYQQKRQVIAQLIDEDPNLLDAIDLMRESYSPYLAFRSGMGKVNNTPCGSKDGWSKSCDSLGKELRDELITKSNQASKIYLAQRKRIANLFGQQYDIAYDVLGDHLKGVQADPDITAYYDAQTRRMESLRRSDRRQSQAEEQRQMYDLMKYAEKSFNDKAVMIERSWEKTAQVITNAENSRKMAQMQAKLDSIDKRLAQQQAQAQQQQKALTQRTQVKTVPTQGAATTGQELRTSKDPEICSGPHTLTAQEGVYSFAEVNSGRPSDELQSLKCPKDRVVRVVNGRPDFLTGGYVAPVKKTKLDDGNFKLSTEAMTYMCLCAKAPSGTSAVSQ</sequence>
<evidence type="ECO:0000313" key="4">
    <source>
        <dbReference type="Proteomes" id="UP001065322"/>
    </source>
</evidence>